<evidence type="ECO:0000313" key="2">
    <source>
        <dbReference type="Proteomes" id="UP000765509"/>
    </source>
</evidence>
<organism evidence="1 2">
    <name type="scientific">Austropuccinia psidii MF-1</name>
    <dbReference type="NCBI Taxonomy" id="1389203"/>
    <lineage>
        <taxon>Eukaryota</taxon>
        <taxon>Fungi</taxon>
        <taxon>Dikarya</taxon>
        <taxon>Basidiomycota</taxon>
        <taxon>Pucciniomycotina</taxon>
        <taxon>Pucciniomycetes</taxon>
        <taxon>Pucciniales</taxon>
        <taxon>Sphaerophragmiaceae</taxon>
        <taxon>Austropuccinia</taxon>
    </lineage>
</organism>
<gene>
    <name evidence="1" type="ORF">O181_080818</name>
</gene>
<dbReference type="EMBL" id="AVOT02045755">
    <property type="protein sequence ID" value="MBW0541103.1"/>
    <property type="molecule type" value="Genomic_DNA"/>
</dbReference>
<dbReference type="OrthoDB" id="2514797at2759"/>
<name>A0A9Q3IGV6_9BASI</name>
<dbReference type="Proteomes" id="UP000765509">
    <property type="component" value="Unassembled WGS sequence"/>
</dbReference>
<accession>A0A9Q3IGV6</accession>
<sequence length="109" mass="13045">MINMKILRRFGRELEHAIKCRFVERCSTENYMNAKYMEYIISRTKIGKAWTRNPMESNMVPKNYREDKRPEKPVLKCHKCGSTSYLSNTFTKKTKINEPKFIEDVQDTE</sequence>
<comment type="caution">
    <text evidence="1">The sequence shown here is derived from an EMBL/GenBank/DDBJ whole genome shotgun (WGS) entry which is preliminary data.</text>
</comment>
<protein>
    <submittedName>
        <fullName evidence="1">Uncharacterized protein</fullName>
    </submittedName>
</protein>
<keyword evidence="2" id="KW-1185">Reference proteome</keyword>
<evidence type="ECO:0000313" key="1">
    <source>
        <dbReference type="EMBL" id="MBW0541103.1"/>
    </source>
</evidence>
<proteinExistence type="predicted"/>
<dbReference type="AlphaFoldDB" id="A0A9Q3IGV6"/>
<reference evidence="1" key="1">
    <citation type="submission" date="2021-03" db="EMBL/GenBank/DDBJ databases">
        <title>Draft genome sequence of rust myrtle Austropuccinia psidii MF-1, a brazilian biotype.</title>
        <authorList>
            <person name="Quecine M.C."/>
            <person name="Pachon D.M.R."/>
            <person name="Bonatelli M.L."/>
            <person name="Correr F.H."/>
            <person name="Franceschini L.M."/>
            <person name="Leite T.F."/>
            <person name="Margarido G.R.A."/>
            <person name="Almeida C.A."/>
            <person name="Ferrarezi J.A."/>
            <person name="Labate C.A."/>
        </authorList>
    </citation>
    <scope>NUCLEOTIDE SEQUENCE</scope>
    <source>
        <strain evidence="1">MF-1</strain>
    </source>
</reference>